<evidence type="ECO:0000256" key="5">
    <source>
        <dbReference type="HAMAP-Rule" id="MF_00265"/>
    </source>
</evidence>
<dbReference type="Pfam" id="PF01850">
    <property type="entry name" value="PIN"/>
    <property type="match status" value="1"/>
</dbReference>
<keyword evidence="5" id="KW-0800">Toxin</keyword>
<evidence type="ECO:0000313" key="8">
    <source>
        <dbReference type="Proteomes" id="UP000325372"/>
    </source>
</evidence>
<dbReference type="GO" id="GO:0090729">
    <property type="term" value="F:toxin activity"/>
    <property type="evidence" value="ECO:0007669"/>
    <property type="project" value="UniProtKB-KW"/>
</dbReference>
<dbReference type="SUPFAM" id="SSF88723">
    <property type="entry name" value="PIN domain-like"/>
    <property type="match status" value="1"/>
</dbReference>
<reference evidence="7 8" key="1">
    <citation type="submission" date="2019-09" db="EMBL/GenBank/DDBJ databases">
        <title>Wenzhouxiangella sp. Genome sequencing and assembly.</title>
        <authorList>
            <person name="Zhang R."/>
        </authorList>
    </citation>
    <scope>NUCLEOTIDE SEQUENCE [LARGE SCALE GENOMIC DNA]</scope>
    <source>
        <strain evidence="7 8">W260</strain>
    </source>
</reference>
<proteinExistence type="inferred from homology"/>
<evidence type="ECO:0000256" key="3">
    <source>
        <dbReference type="ARBA" id="ARBA00022723"/>
    </source>
</evidence>
<gene>
    <name evidence="5" type="primary">vapC</name>
    <name evidence="7" type="ORF">F3N42_00235</name>
</gene>
<dbReference type="InterPro" id="IPR022907">
    <property type="entry name" value="VapC_family"/>
</dbReference>
<comment type="similarity">
    <text evidence="5">Belongs to the PINc/VapC protein family.</text>
</comment>
<feature type="domain" description="PIN" evidence="6">
    <location>
        <begin position="6"/>
        <end position="130"/>
    </location>
</feature>
<evidence type="ECO:0000313" key="7">
    <source>
        <dbReference type="EMBL" id="KAA9134016.1"/>
    </source>
</evidence>
<feature type="binding site" evidence="5">
    <location>
        <position position="109"/>
    </location>
    <ligand>
        <name>Mg(2+)</name>
        <dbReference type="ChEBI" id="CHEBI:18420"/>
    </ligand>
</feature>
<dbReference type="RefSeq" id="WP_150862367.1">
    <property type="nucleotide sequence ID" value="NZ_VYXP01000001.1"/>
</dbReference>
<keyword evidence="4 5" id="KW-0378">Hydrolase</keyword>
<keyword evidence="8" id="KW-1185">Reference proteome</keyword>
<comment type="function">
    <text evidence="5">Toxic component of a toxin-antitoxin (TA) system. An RNase.</text>
</comment>
<evidence type="ECO:0000256" key="1">
    <source>
        <dbReference type="ARBA" id="ARBA00022649"/>
    </source>
</evidence>
<dbReference type="GO" id="GO:0000287">
    <property type="term" value="F:magnesium ion binding"/>
    <property type="evidence" value="ECO:0007669"/>
    <property type="project" value="UniProtKB-UniRule"/>
</dbReference>
<dbReference type="CDD" id="cd18692">
    <property type="entry name" value="PIN_VapC-like"/>
    <property type="match status" value="1"/>
</dbReference>
<keyword evidence="3 5" id="KW-0479">Metal-binding</keyword>
<sequence length="164" mass="18414">MTVTRLVDTNILVYRFDPRDPFKQHVAERILEKGLNAGDLVLPHQAIIEFVAAITRPRPDLGGQPLLSYADALQEAENLLDLFSVRYPDESILRTAMRGMAAYRLSWFDAHLWAYAEMSGAGEILSEDFEHGRRYGTVRVVDPFLVAANSVHELPPLYADTTGV</sequence>
<dbReference type="GO" id="GO:0004540">
    <property type="term" value="F:RNA nuclease activity"/>
    <property type="evidence" value="ECO:0007669"/>
    <property type="project" value="InterPro"/>
</dbReference>
<accession>A0A5N0TJE4</accession>
<keyword evidence="5" id="KW-0460">Magnesium</keyword>
<comment type="caution">
    <text evidence="7">The sequence shown here is derived from an EMBL/GenBank/DDBJ whole genome shotgun (WGS) entry which is preliminary data.</text>
</comment>
<protein>
    <recommendedName>
        <fullName evidence="5">Ribonuclease VapC</fullName>
        <shortName evidence="5">RNase VapC</shortName>
        <ecNumber evidence="5">3.1.-.-</ecNumber>
    </recommendedName>
    <alternativeName>
        <fullName evidence="5">Toxin VapC</fullName>
    </alternativeName>
</protein>
<dbReference type="EC" id="3.1.-.-" evidence="5"/>
<feature type="binding site" evidence="5">
    <location>
        <position position="8"/>
    </location>
    <ligand>
        <name>Mg(2+)</name>
        <dbReference type="ChEBI" id="CHEBI:18420"/>
    </ligand>
</feature>
<dbReference type="Proteomes" id="UP000325372">
    <property type="component" value="Unassembled WGS sequence"/>
</dbReference>
<comment type="cofactor">
    <cofactor evidence="5">
        <name>Mg(2+)</name>
        <dbReference type="ChEBI" id="CHEBI:18420"/>
    </cofactor>
</comment>
<dbReference type="EMBL" id="VYXP01000001">
    <property type="protein sequence ID" value="KAA9134016.1"/>
    <property type="molecule type" value="Genomic_DNA"/>
</dbReference>
<evidence type="ECO:0000256" key="2">
    <source>
        <dbReference type="ARBA" id="ARBA00022722"/>
    </source>
</evidence>
<name>A0A5N0TJE4_9GAMM</name>
<dbReference type="InterPro" id="IPR002716">
    <property type="entry name" value="PIN_dom"/>
</dbReference>
<dbReference type="Gene3D" id="3.40.50.1010">
    <property type="entry name" value="5'-nuclease"/>
    <property type="match status" value="1"/>
</dbReference>
<dbReference type="HAMAP" id="MF_00265">
    <property type="entry name" value="VapC_Nob1"/>
    <property type="match status" value="1"/>
</dbReference>
<evidence type="ECO:0000259" key="6">
    <source>
        <dbReference type="Pfam" id="PF01850"/>
    </source>
</evidence>
<keyword evidence="1 5" id="KW-1277">Toxin-antitoxin system</keyword>
<dbReference type="GO" id="GO:0016787">
    <property type="term" value="F:hydrolase activity"/>
    <property type="evidence" value="ECO:0007669"/>
    <property type="project" value="UniProtKB-KW"/>
</dbReference>
<keyword evidence="2 5" id="KW-0540">Nuclease</keyword>
<evidence type="ECO:0000256" key="4">
    <source>
        <dbReference type="ARBA" id="ARBA00022801"/>
    </source>
</evidence>
<dbReference type="AlphaFoldDB" id="A0A5N0TJE4"/>
<dbReference type="InterPro" id="IPR029060">
    <property type="entry name" value="PIN-like_dom_sf"/>
</dbReference>
<organism evidence="7 8">
    <name type="scientific">Marinihelvus fidelis</name>
    <dbReference type="NCBI Taxonomy" id="2613842"/>
    <lineage>
        <taxon>Bacteria</taxon>
        <taxon>Pseudomonadati</taxon>
        <taxon>Pseudomonadota</taxon>
        <taxon>Gammaproteobacteria</taxon>
        <taxon>Chromatiales</taxon>
        <taxon>Wenzhouxiangellaceae</taxon>
        <taxon>Marinihelvus</taxon>
    </lineage>
</organism>